<comment type="caution">
    <text evidence="1">The sequence shown here is derived from an EMBL/GenBank/DDBJ whole genome shotgun (WGS) entry which is preliminary data.</text>
</comment>
<gene>
    <name evidence="1" type="ORF">FHK87_21250</name>
</gene>
<dbReference type="RefSeq" id="WP_140596457.1">
    <property type="nucleotide sequence ID" value="NZ_VFWZ01000008.1"/>
</dbReference>
<protein>
    <submittedName>
        <fullName evidence="1">Uncharacterized protein</fullName>
    </submittedName>
</protein>
<keyword evidence="2" id="KW-1185">Reference proteome</keyword>
<accession>A0A504J2V9</accession>
<dbReference type="OrthoDB" id="894325at2"/>
<evidence type="ECO:0000313" key="1">
    <source>
        <dbReference type="EMBL" id="TPN82955.1"/>
    </source>
</evidence>
<dbReference type="EMBL" id="VFWZ01000008">
    <property type="protein sequence ID" value="TPN82955.1"/>
    <property type="molecule type" value="Genomic_DNA"/>
</dbReference>
<dbReference type="AlphaFoldDB" id="A0A504J2V9"/>
<name>A0A504J2V9_9FLAO</name>
<organism evidence="1 2">
    <name type="scientific">Aquimarina algicola</name>
    <dbReference type="NCBI Taxonomy" id="2589995"/>
    <lineage>
        <taxon>Bacteria</taxon>
        <taxon>Pseudomonadati</taxon>
        <taxon>Bacteroidota</taxon>
        <taxon>Flavobacteriia</taxon>
        <taxon>Flavobacteriales</taxon>
        <taxon>Flavobacteriaceae</taxon>
        <taxon>Aquimarina</taxon>
    </lineage>
</organism>
<sequence length="84" mass="9816">MIVPNLANTALFKCIVYFHDGESRTFYSLDKSHKRAKPNEALGIRRLEKMLMIRFRGTWETAIIYENLPKGKEIAKYKNGIRVL</sequence>
<proteinExistence type="predicted"/>
<dbReference type="Proteomes" id="UP000315540">
    <property type="component" value="Unassembled WGS sequence"/>
</dbReference>
<evidence type="ECO:0000313" key="2">
    <source>
        <dbReference type="Proteomes" id="UP000315540"/>
    </source>
</evidence>
<reference evidence="1 2" key="1">
    <citation type="submission" date="2019-06" db="EMBL/GenBank/DDBJ databases">
        <authorList>
            <person name="Meng X."/>
        </authorList>
    </citation>
    <scope>NUCLEOTIDE SEQUENCE [LARGE SCALE GENOMIC DNA]</scope>
    <source>
        <strain evidence="1 2">M625</strain>
    </source>
</reference>